<comment type="caution">
    <text evidence="1">The sequence shown here is derived from an EMBL/GenBank/DDBJ whole genome shotgun (WGS) entry which is preliminary data.</text>
</comment>
<name>A0AAE0ZZC9_9GAST</name>
<evidence type="ECO:0000313" key="2">
    <source>
        <dbReference type="Proteomes" id="UP001283361"/>
    </source>
</evidence>
<dbReference type="Proteomes" id="UP001283361">
    <property type="component" value="Unassembled WGS sequence"/>
</dbReference>
<accession>A0AAE0ZZC9</accession>
<organism evidence="1 2">
    <name type="scientific">Elysia crispata</name>
    <name type="common">lettuce slug</name>
    <dbReference type="NCBI Taxonomy" id="231223"/>
    <lineage>
        <taxon>Eukaryota</taxon>
        <taxon>Metazoa</taxon>
        <taxon>Spiralia</taxon>
        <taxon>Lophotrochozoa</taxon>
        <taxon>Mollusca</taxon>
        <taxon>Gastropoda</taxon>
        <taxon>Heterobranchia</taxon>
        <taxon>Euthyneura</taxon>
        <taxon>Panpulmonata</taxon>
        <taxon>Sacoglossa</taxon>
        <taxon>Placobranchoidea</taxon>
        <taxon>Plakobranchidae</taxon>
        <taxon>Elysia</taxon>
    </lineage>
</organism>
<dbReference type="AlphaFoldDB" id="A0AAE0ZZC9"/>
<dbReference type="EMBL" id="JAWDGP010003022">
    <property type="protein sequence ID" value="KAK3778083.1"/>
    <property type="molecule type" value="Genomic_DNA"/>
</dbReference>
<evidence type="ECO:0008006" key="3">
    <source>
        <dbReference type="Google" id="ProtNLM"/>
    </source>
</evidence>
<evidence type="ECO:0000313" key="1">
    <source>
        <dbReference type="EMBL" id="KAK3778083.1"/>
    </source>
</evidence>
<protein>
    <recommendedName>
        <fullName evidence="3">DDE-1 domain-containing protein</fullName>
    </recommendedName>
</protein>
<reference evidence="1" key="1">
    <citation type="journal article" date="2023" name="G3 (Bethesda)">
        <title>A reference genome for the long-term kleptoplast-retaining sea slug Elysia crispata morphotype clarki.</title>
        <authorList>
            <person name="Eastman K.E."/>
            <person name="Pendleton A.L."/>
            <person name="Shaikh M.A."/>
            <person name="Suttiyut T."/>
            <person name="Ogas R."/>
            <person name="Tomko P."/>
            <person name="Gavelis G."/>
            <person name="Widhalm J.R."/>
            <person name="Wisecaver J.H."/>
        </authorList>
    </citation>
    <scope>NUCLEOTIDE SEQUENCE</scope>
    <source>
        <strain evidence="1">ECLA1</strain>
    </source>
</reference>
<sequence length="222" mass="25678">MCFQLALSHDLDMPPSVAGVQHGWRRLIHLSSAILILLGPPGSQRGANPSGWMYEEQLVMFLKHLALKVKCTKESPILLLLDNYDSHLNIEWLNFASDNGIVMLSFPPHCNLELQLLCMGQTIFPFKRDFFSHSDFAPSYITECPRTIFAASRNSCPSCHRWSRPSPSCHPWFKPSPSYKPWSKFRPSCNRWPKPRLFCYFLPMRLTPEQIRPLAKEKVYKK</sequence>
<gene>
    <name evidence="1" type="ORF">RRG08_044699</name>
</gene>
<keyword evidence="2" id="KW-1185">Reference proteome</keyword>
<proteinExistence type="predicted"/>